<evidence type="ECO:0000259" key="5">
    <source>
        <dbReference type="Pfam" id="PF03330"/>
    </source>
</evidence>
<accession>A0A142VYC4</accession>
<dbReference type="EC" id="4.2.2.-" evidence="3"/>
<dbReference type="HAMAP" id="MF_02071">
    <property type="entry name" value="RlpA"/>
    <property type="match status" value="1"/>
</dbReference>
<dbReference type="CDD" id="cd22268">
    <property type="entry name" value="DPBB_RlpA-like"/>
    <property type="match status" value="1"/>
</dbReference>
<proteinExistence type="inferred from homology"/>
<dbReference type="Pfam" id="PF03330">
    <property type="entry name" value="DPBB_1"/>
    <property type="match status" value="1"/>
</dbReference>
<dbReference type="Gene3D" id="2.40.40.10">
    <property type="entry name" value="RlpA-like domain"/>
    <property type="match status" value="1"/>
</dbReference>
<organism evidence="6 7">
    <name type="scientific">Sphingopyxis terrae subsp. terrae NBRC 15098</name>
    <dbReference type="NCBI Taxonomy" id="1219058"/>
    <lineage>
        <taxon>Bacteria</taxon>
        <taxon>Pseudomonadati</taxon>
        <taxon>Pseudomonadota</taxon>
        <taxon>Alphaproteobacteria</taxon>
        <taxon>Sphingomonadales</taxon>
        <taxon>Sphingomonadaceae</taxon>
        <taxon>Sphingopyxis</taxon>
    </lineage>
</organism>
<keyword evidence="2 3" id="KW-0961">Cell wall biogenesis/degradation</keyword>
<keyword evidence="3" id="KW-0732">Signal</keyword>
<evidence type="ECO:0000256" key="3">
    <source>
        <dbReference type="HAMAP-Rule" id="MF_02071"/>
    </source>
</evidence>
<sequence precursor="true">MRRVMAMSLALMLAMPAVAQDQFGGGETEIGNGTASYYGRELAGNRTASGERFDPDQMTAAHPTLAFGSKVRVTNLSNGQSVIVRVNDRGPFGGRRVIDISQAAAKEIGMHRSGTAKVSLTLVADQD</sequence>
<dbReference type="GO" id="GO:0000270">
    <property type="term" value="P:peptidoglycan metabolic process"/>
    <property type="evidence" value="ECO:0007669"/>
    <property type="project" value="UniProtKB-UniRule"/>
</dbReference>
<dbReference type="EMBL" id="CP013342">
    <property type="protein sequence ID" value="AMU94810.1"/>
    <property type="molecule type" value="Genomic_DNA"/>
</dbReference>
<dbReference type="RefSeq" id="WP_062901597.1">
    <property type="nucleotide sequence ID" value="NZ_CP013342.1"/>
</dbReference>
<dbReference type="STRING" id="1219058.AOA14_09370"/>
<feature type="chain" id="PRO_5009985996" description="Endolytic peptidoglycan transglycosylase RlpA" evidence="3">
    <location>
        <begin position="20"/>
        <end position="127"/>
    </location>
</feature>
<dbReference type="InterPro" id="IPR009009">
    <property type="entry name" value="RlpA-like_DPBB"/>
</dbReference>
<dbReference type="PANTHER" id="PTHR34183:SF8">
    <property type="entry name" value="ENDOLYTIC PEPTIDOGLYCAN TRANSGLYCOSYLASE RLPA-RELATED"/>
    <property type="match status" value="1"/>
</dbReference>
<evidence type="ECO:0000313" key="6">
    <source>
        <dbReference type="EMBL" id="AMU94810.1"/>
    </source>
</evidence>
<protein>
    <recommendedName>
        <fullName evidence="3">Endolytic peptidoglycan transglycosylase RlpA</fullName>
        <ecNumber evidence="3">4.2.2.-</ecNumber>
    </recommendedName>
</protein>
<dbReference type="GO" id="GO:0008932">
    <property type="term" value="F:lytic endotransglycosylase activity"/>
    <property type="evidence" value="ECO:0007669"/>
    <property type="project" value="UniProtKB-UniRule"/>
</dbReference>
<evidence type="ECO:0000313" key="7">
    <source>
        <dbReference type="Proteomes" id="UP000076234"/>
    </source>
</evidence>
<evidence type="ECO:0000256" key="2">
    <source>
        <dbReference type="ARBA" id="ARBA00023316"/>
    </source>
</evidence>
<dbReference type="Proteomes" id="UP000076234">
    <property type="component" value="Chromosome"/>
</dbReference>
<gene>
    <name evidence="3" type="primary">rlpA</name>
    <name evidence="6" type="ORF">AOA14_09370</name>
</gene>
<evidence type="ECO:0000256" key="1">
    <source>
        <dbReference type="ARBA" id="ARBA00023239"/>
    </source>
</evidence>
<reference evidence="7" key="1">
    <citation type="submission" date="2015-11" db="EMBL/GenBank/DDBJ databases">
        <title>Complete genome sequence of a polyethylene glycol-degrading strain Sphingopyxis terrae strain 203-1 (NBRC 15098).</title>
        <authorList>
            <person name="Yoshiyuki O."/>
            <person name="Shouta N."/>
            <person name="Nagata Y."/>
            <person name="Numata M."/>
            <person name="Tsuchikane K."/>
            <person name="Hosoyama A."/>
            <person name="Yamazoe A."/>
            <person name="Tsuda M."/>
            <person name="Fujita N."/>
            <person name="Kawai F."/>
        </authorList>
    </citation>
    <scope>NUCLEOTIDE SEQUENCE [LARGE SCALE GENOMIC DNA]</scope>
    <source>
        <strain evidence="7">203-1</strain>
    </source>
</reference>
<dbReference type="NCBIfam" id="TIGR00413">
    <property type="entry name" value="rlpA"/>
    <property type="match status" value="1"/>
</dbReference>
<dbReference type="SUPFAM" id="SSF50685">
    <property type="entry name" value="Barwin-like endoglucanases"/>
    <property type="match status" value="1"/>
</dbReference>
<dbReference type="PANTHER" id="PTHR34183">
    <property type="entry name" value="ENDOLYTIC PEPTIDOGLYCAN TRANSGLYCOSYLASE RLPA"/>
    <property type="match status" value="1"/>
</dbReference>
<name>A0A142VYC4_9SPHN</name>
<dbReference type="GO" id="GO:0071555">
    <property type="term" value="P:cell wall organization"/>
    <property type="evidence" value="ECO:0007669"/>
    <property type="project" value="UniProtKB-KW"/>
</dbReference>
<feature type="domain" description="RlpA-like protein double-psi beta-barrel" evidence="5">
    <location>
        <begin position="32"/>
        <end position="119"/>
    </location>
</feature>
<reference evidence="6 7" key="2">
    <citation type="journal article" date="2016" name="Genome Announc.">
        <title>Complete Genome Sequence of Sphingopyxis terrae Strain 203-1 (NBRC 111660), a Polyethylene Glycol Degrader.</title>
        <authorList>
            <person name="Ohtsubo Y."/>
            <person name="Nonoyama S."/>
            <person name="Nagata Y."/>
            <person name="Numata M."/>
            <person name="Tsuchikane K."/>
            <person name="Hosoyama A."/>
            <person name="Yamazoe A."/>
            <person name="Tsuda M."/>
            <person name="Fujita N."/>
            <person name="Kawai F."/>
        </authorList>
    </citation>
    <scope>NUCLEOTIDE SEQUENCE [LARGE SCALE GENOMIC DNA]</scope>
    <source>
        <strain evidence="6 7">203-1</strain>
    </source>
</reference>
<evidence type="ECO:0000256" key="4">
    <source>
        <dbReference type="RuleBase" id="RU003495"/>
    </source>
</evidence>
<comment type="function">
    <text evidence="3">Lytic transglycosylase with a strong preference for naked glycan strands that lack stem peptides.</text>
</comment>
<dbReference type="InterPro" id="IPR012997">
    <property type="entry name" value="RplA"/>
</dbReference>
<comment type="similarity">
    <text evidence="3 4">Belongs to the RlpA family.</text>
</comment>
<dbReference type="InterPro" id="IPR034718">
    <property type="entry name" value="RlpA"/>
</dbReference>
<dbReference type="AlphaFoldDB" id="A0A142VYC4"/>
<feature type="signal peptide" evidence="3">
    <location>
        <begin position="1"/>
        <end position="19"/>
    </location>
</feature>
<dbReference type="KEGG" id="ster:AOA14_09370"/>
<dbReference type="InterPro" id="IPR036908">
    <property type="entry name" value="RlpA-like_sf"/>
</dbReference>
<keyword evidence="1 3" id="KW-0456">Lyase</keyword>